<reference evidence="1 2" key="1">
    <citation type="submission" date="2020-08" db="EMBL/GenBank/DDBJ databases">
        <title>Sequencing the genomes of 1000 actinobacteria strains.</title>
        <authorList>
            <person name="Klenk H.-P."/>
        </authorList>
    </citation>
    <scope>NUCLEOTIDE SEQUENCE [LARGE SCALE GENOMIC DNA]</scope>
    <source>
        <strain evidence="1 2">DSM 44593</strain>
    </source>
</reference>
<organism evidence="1 2">
    <name type="scientific">Streptomonospora salina</name>
    <dbReference type="NCBI Taxonomy" id="104205"/>
    <lineage>
        <taxon>Bacteria</taxon>
        <taxon>Bacillati</taxon>
        <taxon>Actinomycetota</taxon>
        <taxon>Actinomycetes</taxon>
        <taxon>Streptosporangiales</taxon>
        <taxon>Nocardiopsidaceae</taxon>
        <taxon>Streptomonospora</taxon>
    </lineage>
</organism>
<name>A0A841EHK7_9ACTN</name>
<gene>
    <name evidence="1" type="ORF">HNR25_004610</name>
</gene>
<dbReference type="EMBL" id="JACHLY010000001">
    <property type="protein sequence ID" value="MBB6000859.1"/>
    <property type="molecule type" value="Genomic_DNA"/>
</dbReference>
<dbReference type="Proteomes" id="UP000578077">
    <property type="component" value="Unassembled WGS sequence"/>
</dbReference>
<dbReference type="AlphaFoldDB" id="A0A841EHK7"/>
<keyword evidence="2" id="KW-1185">Reference proteome</keyword>
<evidence type="ECO:0000313" key="1">
    <source>
        <dbReference type="EMBL" id="MBB6000859.1"/>
    </source>
</evidence>
<evidence type="ECO:0000313" key="2">
    <source>
        <dbReference type="Proteomes" id="UP000578077"/>
    </source>
</evidence>
<comment type="caution">
    <text evidence="1">The sequence shown here is derived from an EMBL/GenBank/DDBJ whole genome shotgun (WGS) entry which is preliminary data.</text>
</comment>
<protein>
    <submittedName>
        <fullName evidence="1">Uncharacterized protein</fullName>
    </submittedName>
</protein>
<sequence length="57" mass="6310">MSTTTEPARAQCRMTNAKGDRCTGEALDPDPKAIQVCQRHAAEVMALIADHRKRTRT</sequence>
<proteinExistence type="predicted"/>
<accession>A0A841EHK7</accession>
<dbReference type="RefSeq" id="WP_184638575.1">
    <property type="nucleotide sequence ID" value="NZ_BAABKT010000035.1"/>
</dbReference>